<dbReference type="GO" id="GO:0009307">
    <property type="term" value="P:DNA restriction-modification system"/>
    <property type="evidence" value="ECO:0007669"/>
    <property type="project" value="UniProtKB-KW"/>
</dbReference>
<dbReference type="PRINTS" id="PR00105">
    <property type="entry name" value="C5METTRFRASE"/>
</dbReference>
<accession>A0A1I6DP46</accession>
<dbReference type="SUPFAM" id="SSF53335">
    <property type="entry name" value="S-adenosyl-L-methionine-dependent methyltransferases"/>
    <property type="match status" value="2"/>
</dbReference>
<dbReference type="GO" id="GO:0003886">
    <property type="term" value="F:DNA (cytosine-5-)-methyltransferase activity"/>
    <property type="evidence" value="ECO:0007669"/>
    <property type="project" value="UniProtKB-EC"/>
</dbReference>
<dbReference type="InterPro" id="IPR001525">
    <property type="entry name" value="C5_MeTfrase"/>
</dbReference>
<reference evidence="8" key="1">
    <citation type="submission" date="2016-10" db="EMBL/GenBank/DDBJ databases">
        <authorList>
            <person name="Varghese N."/>
            <person name="Submissions S."/>
        </authorList>
    </citation>
    <scope>NUCLEOTIDE SEQUENCE [LARGE SCALE GENOMIC DNA]</scope>
    <source>
        <strain evidence="8">DSM 3669</strain>
    </source>
</reference>
<dbReference type="EC" id="2.1.1.37" evidence="1"/>
<dbReference type="Gene3D" id="3.40.50.150">
    <property type="entry name" value="Vaccinia Virus protein VP39"/>
    <property type="match status" value="1"/>
</dbReference>
<proteinExistence type="inferred from homology"/>
<evidence type="ECO:0000256" key="4">
    <source>
        <dbReference type="ARBA" id="ARBA00022691"/>
    </source>
</evidence>
<dbReference type="PROSITE" id="PS51679">
    <property type="entry name" value="SAM_MT_C5"/>
    <property type="match status" value="1"/>
</dbReference>
<keyword evidence="8" id="KW-1185">Reference proteome</keyword>
<dbReference type="GO" id="GO:0044027">
    <property type="term" value="P:negative regulation of gene expression via chromosomal CpG island methylation"/>
    <property type="evidence" value="ECO:0007669"/>
    <property type="project" value="TreeGrafter"/>
</dbReference>
<dbReference type="OrthoDB" id="9813719at2"/>
<evidence type="ECO:0000256" key="6">
    <source>
        <dbReference type="PROSITE-ProRule" id="PRU01016"/>
    </source>
</evidence>
<name>A0A1I6DP46_9FIRM</name>
<dbReference type="PANTHER" id="PTHR10629:SF52">
    <property type="entry name" value="DNA (CYTOSINE-5)-METHYLTRANSFERASE 1"/>
    <property type="match status" value="1"/>
</dbReference>
<dbReference type="Pfam" id="PF00145">
    <property type="entry name" value="DNA_methylase"/>
    <property type="match status" value="1"/>
</dbReference>
<keyword evidence="2 6" id="KW-0489">Methyltransferase</keyword>
<feature type="active site" evidence="6">
    <location>
        <position position="107"/>
    </location>
</feature>
<evidence type="ECO:0000256" key="5">
    <source>
        <dbReference type="ARBA" id="ARBA00022747"/>
    </source>
</evidence>
<dbReference type="GO" id="GO:0032259">
    <property type="term" value="P:methylation"/>
    <property type="evidence" value="ECO:0007669"/>
    <property type="project" value="UniProtKB-KW"/>
</dbReference>
<evidence type="ECO:0000313" key="7">
    <source>
        <dbReference type="EMBL" id="SFR07132.1"/>
    </source>
</evidence>
<comment type="similarity">
    <text evidence="6">Belongs to the class I-like SAM-binding methyltransferase superfamily. C5-methyltransferase family.</text>
</comment>
<dbReference type="RefSeq" id="WP_092483488.1">
    <property type="nucleotide sequence ID" value="NZ_FOYM01000014.1"/>
</dbReference>
<evidence type="ECO:0000256" key="1">
    <source>
        <dbReference type="ARBA" id="ARBA00011975"/>
    </source>
</evidence>
<gene>
    <name evidence="7" type="ORF">SAMN05660706_11446</name>
</gene>
<dbReference type="GO" id="GO:0003677">
    <property type="term" value="F:DNA binding"/>
    <property type="evidence" value="ECO:0007669"/>
    <property type="project" value="TreeGrafter"/>
</dbReference>
<keyword evidence="5" id="KW-0680">Restriction system</keyword>
<dbReference type="Proteomes" id="UP000199584">
    <property type="component" value="Unassembled WGS sequence"/>
</dbReference>
<evidence type="ECO:0000313" key="8">
    <source>
        <dbReference type="Proteomes" id="UP000199584"/>
    </source>
</evidence>
<keyword evidence="3 6" id="KW-0808">Transferase</keyword>
<dbReference type="STRING" id="39060.SAMN05660706_11446"/>
<dbReference type="InterPro" id="IPR029063">
    <property type="entry name" value="SAM-dependent_MTases_sf"/>
</dbReference>
<dbReference type="PANTHER" id="PTHR10629">
    <property type="entry name" value="CYTOSINE-SPECIFIC METHYLTRANSFERASE"/>
    <property type="match status" value="1"/>
</dbReference>
<dbReference type="InterPro" id="IPR050390">
    <property type="entry name" value="C5-Methyltransferase"/>
</dbReference>
<keyword evidence="4 6" id="KW-0949">S-adenosyl-L-methionine</keyword>
<dbReference type="AlphaFoldDB" id="A0A1I6DP46"/>
<dbReference type="EMBL" id="FOYM01000014">
    <property type="protein sequence ID" value="SFR07132.1"/>
    <property type="molecule type" value="Genomic_DNA"/>
</dbReference>
<organism evidence="7 8">
    <name type="scientific">Desulfoscipio geothermicus DSM 3669</name>
    <dbReference type="NCBI Taxonomy" id="1121426"/>
    <lineage>
        <taxon>Bacteria</taxon>
        <taxon>Bacillati</taxon>
        <taxon>Bacillota</taxon>
        <taxon>Clostridia</taxon>
        <taxon>Eubacteriales</taxon>
        <taxon>Desulfallaceae</taxon>
        <taxon>Desulfoscipio</taxon>
    </lineage>
</organism>
<sequence length="619" mass="67544">MTEEFKILHIFCGLGGAALGFQRARAEWRGIRGCFRTIAGIDCDSEACEDFQNLTGAPAIHMDLFERRDYIAYHGKEPPADWREITPHDLHMAVRETPDVIFLSPPCKGFSSLLPKKTAATEKYQALNRLVVRGLFLVMEAWRDYLPGIILIENVPRITSRGKGLLHTVKGLLTSYGYAIHEGFHDCGEVGGLAQHRRRYLLIARHPEKVTSFVYKPPIKRVKSIGEVIGPLPFPDDIAAGGPMHRLPRLEWKTWVRLALIPAGGDWRDLERITDKEWYSGAYRIVPWDYHSGTITGGGSPSCGGITVADPRLGHNPRKGVFGVAKWEQPAGTVVGSASVRGSNGVAAVADPRIKHKPRDGSLQVASWGEPAGPVLGSARVNSSIGMAAIADPRPCSIPNGYGNKYQVIAWHDQSCCVTGSRFGSGAPAISDPRPQNAKRFNNKFKLVKFDDPSPCVTGIPDIQAGAISIADPRLGCRPRSGSYGVMCWDNPSSTVLGAGDVHSGATAVADPRIPADTDRPDPPPVIIALDGTWHRPLTTYELAMLQGFPTHMPDGRPLQLAGKSDRRWRQRIGDAVPPASAEAWGVVILRALLPSRKGAWAMGATDIWVEPFYQENNL</sequence>
<protein>
    <recommendedName>
        <fullName evidence="1">DNA (cytosine-5-)-methyltransferase</fullName>
        <ecNumber evidence="1">2.1.1.37</ecNumber>
    </recommendedName>
</protein>
<evidence type="ECO:0000256" key="2">
    <source>
        <dbReference type="ARBA" id="ARBA00022603"/>
    </source>
</evidence>
<dbReference type="Gene3D" id="3.90.120.10">
    <property type="entry name" value="DNA Methylase, subunit A, domain 2"/>
    <property type="match status" value="1"/>
</dbReference>
<evidence type="ECO:0000256" key="3">
    <source>
        <dbReference type="ARBA" id="ARBA00022679"/>
    </source>
</evidence>